<dbReference type="PANTHER" id="PTHR43581">
    <property type="entry name" value="ATP/GTP PHOSPHATASE"/>
    <property type="match status" value="1"/>
</dbReference>
<dbReference type="Pfam" id="PF13175">
    <property type="entry name" value="AAA_15"/>
    <property type="match status" value="1"/>
</dbReference>
<dbReference type="EMBL" id="ALIF01000006">
    <property type="protein sequence ID" value="EJO16049.1"/>
    <property type="molecule type" value="Genomic_DNA"/>
</dbReference>
<reference evidence="3 5" key="1">
    <citation type="journal article" date="2012" name="J. Bacteriol.">
        <title>Genome Sequence of the Lantibiotic Bacteriocin Producer Streptococcus salivarius Strain K12.</title>
        <authorList>
            <person name="Barretto C."/>
            <person name="Alvarez-Martin P."/>
            <person name="Foata F."/>
            <person name="Renault P."/>
            <person name="Berger B."/>
        </authorList>
    </citation>
    <scope>NUCLEOTIDE SEQUENCE [LARGE SCALE GENOMIC DNA]</scope>
    <source>
        <strain evidence="3 5">K12</strain>
    </source>
</reference>
<evidence type="ECO:0000313" key="4">
    <source>
        <dbReference type="EMBL" id="EJO16130.1"/>
    </source>
</evidence>
<evidence type="ECO:0000313" key="5">
    <source>
        <dbReference type="Proteomes" id="UP000006983"/>
    </source>
</evidence>
<feature type="domain" description="DUF3696" evidence="1">
    <location>
        <begin position="502"/>
        <end position="544"/>
    </location>
</feature>
<accession>J7TPC7</accession>
<keyword evidence="3" id="KW-0067">ATP-binding</keyword>
<dbReference type="GO" id="GO:0005524">
    <property type="term" value="F:ATP binding"/>
    <property type="evidence" value="ECO:0007669"/>
    <property type="project" value="UniProtKB-KW"/>
</dbReference>
<evidence type="ECO:0000259" key="1">
    <source>
        <dbReference type="Pfam" id="PF12476"/>
    </source>
</evidence>
<sequence>MIYQRNNSLNNLKCREKINMKVKITNLRALYDTGKVEIAPITVLLGKNSIGKSTFARSFALMKQSLFINRSEPVLWYSPNLVDFGSFEDSVTKGFDEIEFEYSFEFLPRDFERFVRYNSFWNSFSLNNGIYNHDNKEISVKFSIKKNRINKINIIFLDFNYKIAYNSKYKVESFIINDIVSSLSGLSSRSAFPLGEIIPQISLGNNQDKLSNSLRLNARLLAGESLKEIEQLFGKIKDGRTNNKTISKILNKLQIGDYTQFVKEFEKTIKVWKTIHQKYLGLTVEERQRFVSKLYSLIGEFYYNSVVDLTNDYLSSYFNEVQYIAPVRATAERYYRIQGVSLNGITSQGENVPMILYNLKPEDDKEWKRWTRDNFNGIEFDVKKDSSNLSLTLSKSGQVINLADTGFGYSQILPILLYLWQKTRMNKPVYRQGFRGIRPHQSLLIIEQPELHLHPALQANLIDSFARIVKNEKLDVSIIIETHSDTVVNRLGEHVISKSSDINSDDVNLVFFEEDKENNGLAKLRQIKFDERGRLKGWPVGFFEPGPIKSFLGDAQNVD</sequence>
<dbReference type="AlphaFoldDB" id="J7TPC7"/>
<gene>
    <name evidence="4" type="ORF">RSSL_00287</name>
    <name evidence="3" type="ORF">RSSL_02293</name>
</gene>
<proteinExistence type="predicted"/>
<dbReference type="PANTHER" id="PTHR43581:SF2">
    <property type="entry name" value="EXCINUCLEASE ATPASE SUBUNIT"/>
    <property type="match status" value="1"/>
</dbReference>
<dbReference type="Proteomes" id="UP000006983">
    <property type="component" value="Unassembled WGS sequence"/>
</dbReference>
<keyword evidence="5" id="KW-1185">Reference proteome</keyword>
<dbReference type="InterPro" id="IPR051396">
    <property type="entry name" value="Bact_Antivir_Def_Nuclease"/>
</dbReference>
<organism evidence="3 5">
    <name type="scientific">Streptococcus salivarius K12</name>
    <dbReference type="NCBI Taxonomy" id="1200793"/>
    <lineage>
        <taxon>Bacteria</taxon>
        <taxon>Bacillati</taxon>
        <taxon>Bacillota</taxon>
        <taxon>Bacilli</taxon>
        <taxon>Lactobacillales</taxon>
        <taxon>Streptococcaceae</taxon>
        <taxon>Streptococcus</taxon>
    </lineage>
</organism>
<dbReference type="SUPFAM" id="SSF52540">
    <property type="entry name" value="P-loop containing nucleoside triphosphate hydrolases"/>
    <property type="match status" value="1"/>
</dbReference>
<evidence type="ECO:0000313" key="3">
    <source>
        <dbReference type="EMBL" id="EJO16049.1"/>
    </source>
</evidence>
<feature type="domain" description="Endonuclease GajA/Old nuclease/RecF-like AAA" evidence="2">
    <location>
        <begin position="21"/>
        <end position="487"/>
    </location>
</feature>
<dbReference type="PATRIC" id="fig|1200793.3.peg.2023"/>
<keyword evidence="3" id="KW-0547">Nucleotide-binding</keyword>
<protein>
    <submittedName>
        <fullName evidence="3">ABC transporter ATP-binding protein</fullName>
    </submittedName>
</protein>
<evidence type="ECO:0000259" key="2">
    <source>
        <dbReference type="Pfam" id="PF13175"/>
    </source>
</evidence>
<dbReference type="InterPro" id="IPR027417">
    <property type="entry name" value="P-loop_NTPase"/>
</dbReference>
<dbReference type="InterPro" id="IPR022532">
    <property type="entry name" value="DUF3696"/>
</dbReference>
<dbReference type="Pfam" id="PF12476">
    <property type="entry name" value="DUF3696"/>
    <property type="match status" value="1"/>
</dbReference>
<dbReference type="InterPro" id="IPR041685">
    <property type="entry name" value="AAA_GajA/Old/RecF-like"/>
</dbReference>
<comment type="caution">
    <text evidence="3">The sequence shown here is derived from an EMBL/GenBank/DDBJ whole genome shotgun (WGS) entry which is preliminary data.</text>
</comment>
<dbReference type="EMBL" id="ALIF01000001">
    <property type="protein sequence ID" value="EJO16130.1"/>
    <property type="molecule type" value="Genomic_DNA"/>
</dbReference>
<dbReference type="Gene3D" id="3.40.50.300">
    <property type="entry name" value="P-loop containing nucleotide triphosphate hydrolases"/>
    <property type="match status" value="1"/>
</dbReference>
<name>J7TPC7_STRSL</name>